<feature type="region of interest" description="Disordered" evidence="1">
    <location>
        <begin position="93"/>
        <end position="128"/>
    </location>
</feature>
<sequence>MTGSEEGDPRTKSSLGKFDKSCVAAFLDVVIGGRAVETPPMSSVNLLEGLSRTVVYITYSQLITLVNFMKSVMSGDQLREDKMALDNLLANLPQAKPGKSSSLEMTPYSTPQMSPATTPANKKNRLPI</sequence>
<evidence type="ECO:0000313" key="3">
    <source>
        <dbReference type="RefSeq" id="XP_012892382.1"/>
    </source>
</evidence>
<evidence type="ECO:0000256" key="1">
    <source>
        <dbReference type="SAM" id="MobiDB-lite"/>
    </source>
</evidence>
<feature type="non-terminal residue" evidence="3">
    <location>
        <position position="128"/>
    </location>
</feature>
<feature type="compositionally biased region" description="Polar residues" evidence="1">
    <location>
        <begin position="99"/>
        <end position="121"/>
    </location>
</feature>
<dbReference type="KEGG" id="dord:106002003"/>
<organism evidence="2 3">
    <name type="scientific">Dipodomys ordii</name>
    <name type="common">Ord's kangaroo rat</name>
    <dbReference type="NCBI Taxonomy" id="10020"/>
    <lineage>
        <taxon>Eukaryota</taxon>
        <taxon>Metazoa</taxon>
        <taxon>Chordata</taxon>
        <taxon>Craniata</taxon>
        <taxon>Vertebrata</taxon>
        <taxon>Euteleostomi</taxon>
        <taxon>Mammalia</taxon>
        <taxon>Eutheria</taxon>
        <taxon>Euarchontoglires</taxon>
        <taxon>Glires</taxon>
        <taxon>Rodentia</taxon>
        <taxon>Castorimorpha</taxon>
        <taxon>Heteromyidae</taxon>
        <taxon>Dipodomyinae</taxon>
        <taxon>Dipodomys</taxon>
    </lineage>
</organism>
<evidence type="ECO:0000313" key="2">
    <source>
        <dbReference type="Proteomes" id="UP000081671"/>
    </source>
</evidence>
<dbReference type="AlphaFoldDB" id="A0A1S3GWM3"/>
<dbReference type="RefSeq" id="XP_012892382.1">
    <property type="nucleotide sequence ID" value="XM_013036928.1"/>
</dbReference>
<dbReference type="OrthoDB" id="10264848at2759"/>
<proteinExistence type="predicted"/>
<protein>
    <submittedName>
        <fullName evidence="3">GTPase-activating protein and VPS9 domain-containing protein 1-like</fullName>
    </submittedName>
</protein>
<gene>
    <name evidence="3" type="primary">LOC106002003</name>
</gene>
<keyword evidence="2" id="KW-1185">Reference proteome</keyword>
<dbReference type="InParanoid" id="A0A1S3GWM3"/>
<dbReference type="GeneID" id="106002003"/>
<accession>A0A1S3GWM3</accession>
<dbReference type="Proteomes" id="UP000081671">
    <property type="component" value="Unplaced"/>
</dbReference>
<name>A0A1S3GWM3_DIPOR</name>
<reference evidence="3" key="1">
    <citation type="submission" date="2025-08" db="UniProtKB">
        <authorList>
            <consortium name="RefSeq"/>
        </authorList>
    </citation>
    <scope>IDENTIFICATION</scope>
    <source>
        <tissue evidence="3">Kidney</tissue>
    </source>
</reference>